<dbReference type="GO" id="GO:0004419">
    <property type="term" value="F:hydroxymethylglutaryl-CoA lyase activity"/>
    <property type="evidence" value="ECO:0007669"/>
    <property type="project" value="UniProtKB-EC"/>
</dbReference>
<dbReference type="Gene3D" id="3.20.20.70">
    <property type="entry name" value="Aldolase class I"/>
    <property type="match status" value="1"/>
</dbReference>
<comment type="similarity">
    <text evidence="1">Belongs to the HMG-CoA lyase family.</text>
</comment>
<sequence length="306" mass="32952">MLGVGEMNWPASVTIKEVGPRDGLQNEKVFVPTEDKIAWINQLSGTGLKSIEITSFVNPKWIPALADAAEVATGIERMPGIIYSALVPNRQGLERALEADVDEAAVFMSASETHNHRNINKSIRATFPILREVVQEAIAAGKSVRGYVSTVFGCPYEGPVSVDEVIRVSDTLFDMGIDELSLGDTIGIANPKQVQEVLDILLQRFDAKKLALHFHDTRGTALANILMSMDMGITTFDASVGGLGGCPYAPGASGNVASEDLLYMLDAMGIHTGVNREKLLSAARFIQEKIGRELPSRNLQVGNSNG</sequence>
<organism evidence="5 6">
    <name type="scientific">Paenibacillus dendritiformis C454</name>
    <dbReference type="NCBI Taxonomy" id="1131935"/>
    <lineage>
        <taxon>Bacteria</taxon>
        <taxon>Bacillati</taxon>
        <taxon>Bacillota</taxon>
        <taxon>Bacilli</taxon>
        <taxon>Bacillales</taxon>
        <taxon>Paenibacillaceae</taxon>
        <taxon>Paenibacillus</taxon>
    </lineage>
</organism>
<dbReference type="PATRIC" id="fig|1131935.3.peg.3596"/>
<dbReference type="SUPFAM" id="SSF51569">
    <property type="entry name" value="Aldolase"/>
    <property type="match status" value="1"/>
</dbReference>
<dbReference type="CDD" id="cd07938">
    <property type="entry name" value="DRE_TIM_HMGL"/>
    <property type="match status" value="1"/>
</dbReference>
<reference evidence="5 6" key="1">
    <citation type="journal article" date="2012" name="J. Bacteriol.">
        <title>Genome Sequence of the Pattern-Forming Social Bacterium Paenibacillus dendritiformis C454 Chiral Morphotype.</title>
        <authorList>
            <person name="Sirota-Madi A."/>
            <person name="Olender T."/>
            <person name="Helman Y."/>
            <person name="Brainis I."/>
            <person name="Finkelshtein A."/>
            <person name="Roth D."/>
            <person name="Hagai E."/>
            <person name="Leshkowitz D."/>
            <person name="Brodsky L."/>
            <person name="Galatenko V."/>
            <person name="Nikolaev V."/>
            <person name="Gutnick D.L."/>
            <person name="Lancet D."/>
            <person name="Ben-Jacob E."/>
        </authorList>
    </citation>
    <scope>NUCLEOTIDE SEQUENCE [LARGE SCALE GENOMIC DNA]</scope>
    <source>
        <strain evidence="5 6">C454</strain>
    </source>
</reference>
<dbReference type="GO" id="GO:0046951">
    <property type="term" value="P:ketone body biosynthetic process"/>
    <property type="evidence" value="ECO:0007669"/>
    <property type="project" value="TreeGrafter"/>
</dbReference>
<dbReference type="AlphaFoldDB" id="H3SIT3"/>
<dbReference type="GO" id="GO:0046872">
    <property type="term" value="F:metal ion binding"/>
    <property type="evidence" value="ECO:0007669"/>
    <property type="project" value="UniProtKB-KW"/>
</dbReference>
<dbReference type="EMBL" id="AHKH01000049">
    <property type="protein sequence ID" value="EHQ61037.1"/>
    <property type="molecule type" value="Genomic_DNA"/>
</dbReference>
<evidence type="ECO:0000259" key="4">
    <source>
        <dbReference type="PROSITE" id="PS50991"/>
    </source>
</evidence>
<dbReference type="NCBIfam" id="NF004283">
    <property type="entry name" value="PRK05692.1"/>
    <property type="match status" value="1"/>
</dbReference>
<evidence type="ECO:0000256" key="3">
    <source>
        <dbReference type="ARBA" id="ARBA00023239"/>
    </source>
</evidence>
<dbReference type="GO" id="GO:0006552">
    <property type="term" value="P:L-leucine catabolic process"/>
    <property type="evidence" value="ECO:0007669"/>
    <property type="project" value="TreeGrafter"/>
</dbReference>
<dbReference type="PANTHER" id="PTHR42738">
    <property type="entry name" value="HYDROXYMETHYLGLUTARYL-COA LYASE"/>
    <property type="match status" value="1"/>
</dbReference>
<dbReference type="InterPro" id="IPR043594">
    <property type="entry name" value="HMGL"/>
</dbReference>
<keyword evidence="6" id="KW-1185">Reference proteome</keyword>
<dbReference type="InterPro" id="IPR000891">
    <property type="entry name" value="PYR_CT"/>
</dbReference>
<dbReference type="PROSITE" id="PS50991">
    <property type="entry name" value="PYR_CT"/>
    <property type="match status" value="1"/>
</dbReference>
<dbReference type="Pfam" id="PF00682">
    <property type="entry name" value="HMGL-like"/>
    <property type="match status" value="1"/>
</dbReference>
<name>H3SIT3_9BACL</name>
<keyword evidence="2" id="KW-0479">Metal-binding</keyword>
<accession>H3SIT3</accession>
<proteinExistence type="inferred from homology"/>
<dbReference type="PANTHER" id="PTHR42738:SF7">
    <property type="entry name" value="HYDROXYMETHYLGLUTARYL-COA LYASE"/>
    <property type="match status" value="1"/>
</dbReference>
<feature type="domain" description="Pyruvate carboxyltransferase" evidence="4">
    <location>
        <begin position="13"/>
        <end position="280"/>
    </location>
</feature>
<evidence type="ECO:0000256" key="2">
    <source>
        <dbReference type="ARBA" id="ARBA00022723"/>
    </source>
</evidence>
<dbReference type="FunFam" id="3.20.20.70:FF:000071">
    <property type="entry name" value="Hydroxymethylglutaryl-CoA lyase"/>
    <property type="match status" value="1"/>
</dbReference>
<dbReference type="STRING" id="1131935.PDENDC454_17283"/>
<gene>
    <name evidence="5" type="ORF">PDENDC454_17283</name>
</gene>
<dbReference type="InterPro" id="IPR013785">
    <property type="entry name" value="Aldolase_TIM"/>
</dbReference>
<evidence type="ECO:0000313" key="5">
    <source>
        <dbReference type="EMBL" id="EHQ61037.1"/>
    </source>
</evidence>
<comment type="caution">
    <text evidence="5">The sequence shown here is derived from an EMBL/GenBank/DDBJ whole genome shotgun (WGS) entry which is preliminary data.</text>
</comment>
<evidence type="ECO:0000256" key="1">
    <source>
        <dbReference type="ARBA" id="ARBA00009405"/>
    </source>
</evidence>
<keyword evidence="3 5" id="KW-0456">Lyase</keyword>
<protein>
    <submittedName>
        <fullName evidence="5">Hydroxymethylglutaryl-CoA lyase</fullName>
        <ecNumber evidence="5">4.1.3.4</ecNumber>
    </submittedName>
</protein>
<dbReference type="EC" id="4.1.3.4" evidence="5"/>
<dbReference type="Proteomes" id="UP000003900">
    <property type="component" value="Unassembled WGS sequence"/>
</dbReference>
<evidence type="ECO:0000313" key="6">
    <source>
        <dbReference type="Proteomes" id="UP000003900"/>
    </source>
</evidence>